<gene>
    <name evidence="8" type="ORF">C7C45_11270</name>
</gene>
<dbReference type="AlphaFoldDB" id="A0A318NPV7"/>
<comment type="caution">
    <text evidence="8">The sequence shown here is derived from an EMBL/GenBank/DDBJ whole genome shotgun (WGS) entry which is preliminary data.</text>
</comment>
<evidence type="ECO:0000256" key="3">
    <source>
        <dbReference type="ARBA" id="ARBA00022692"/>
    </source>
</evidence>
<dbReference type="EMBL" id="PYBV01000013">
    <property type="protein sequence ID" value="PYC71602.1"/>
    <property type="molecule type" value="Genomic_DNA"/>
</dbReference>
<sequence>MSILRAILAVFHRNLLLLRRERALIIQVVIVPSAMLILSTMVYGGVGDAYPVALVNQSSSAAGQQAEQAVRDAHSDIGPYFRIVTTDLAEARDELSWGRLHAVIVIPPDYDQTHRIQVDSFNVNSDAAKNYRGRIELAVNSINASGALDVELAKQTEHPDDVWRAAYLGGSSILLAWFFGSMLIAANLMLVEREYRTRKEILLTPLPIAAAGGGIILSAVLMATVMSLLPLALSYAIGHFEVSPGRLLGVYFGFLPVMVACAAFGLVLGYLLRHFRAAQPVVTLGAIMTFFVCGGFSRMAYLPEAAQAFARWWPFTPIFEWYNPVIHGFADLSAGRLTAVIAAAVVGLLLVPVVYAGEHRRGEERA</sequence>
<keyword evidence="5 6" id="KW-0472">Membrane</keyword>
<keyword evidence="2" id="KW-1003">Cell membrane</keyword>
<feature type="transmembrane region" description="Helical" evidence="6">
    <location>
        <begin position="23"/>
        <end position="46"/>
    </location>
</feature>
<dbReference type="RefSeq" id="WP_110563568.1">
    <property type="nucleotide sequence ID" value="NZ_PYBV01000013.1"/>
</dbReference>
<feature type="transmembrane region" description="Helical" evidence="6">
    <location>
        <begin position="337"/>
        <end position="357"/>
    </location>
</feature>
<feature type="transmembrane region" description="Helical" evidence="6">
    <location>
        <begin position="165"/>
        <end position="190"/>
    </location>
</feature>
<keyword evidence="3 6" id="KW-0812">Transmembrane</keyword>
<evidence type="ECO:0000256" key="2">
    <source>
        <dbReference type="ARBA" id="ARBA00022475"/>
    </source>
</evidence>
<dbReference type="Proteomes" id="UP000248333">
    <property type="component" value="Unassembled WGS sequence"/>
</dbReference>
<evidence type="ECO:0000313" key="8">
    <source>
        <dbReference type="EMBL" id="PYC71602.1"/>
    </source>
</evidence>
<dbReference type="GO" id="GO:0005886">
    <property type="term" value="C:plasma membrane"/>
    <property type="evidence" value="ECO:0007669"/>
    <property type="project" value="UniProtKB-SubCell"/>
</dbReference>
<feature type="transmembrane region" description="Helical" evidence="6">
    <location>
        <begin position="249"/>
        <end position="272"/>
    </location>
</feature>
<dbReference type="PANTHER" id="PTHR30294">
    <property type="entry name" value="MEMBRANE COMPONENT OF ABC TRANSPORTER YHHJ-RELATED"/>
    <property type="match status" value="1"/>
</dbReference>
<accession>A0A318NPV7</accession>
<dbReference type="Pfam" id="PF12698">
    <property type="entry name" value="ABC2_membrane_3"/>
    <property type="match status" value="1"/>
</dbReference>
<dbReference type="InterPro" id="IPR051449">
    <property type="entry name" value="ABC-2_transporter_component"/>
</dbReference>
<comment type="subcellular location">
    <subcellularLocation>
        <location evidence="1">Cell membrane</location>
        <topology evidence="1">Multi-pass membrane protein</topology>
    </subcellularLocation>
</comment>
<evidence type="ECO:0000256" key="4">
    <source>
        <dbReference type="ARBA" id="ARBA00022989"/>
    </source>
</evidence>
<evidence type="ECO:0000313" key="9">
    <source>
        <dbReference type="Proteomes" id="UP000248333"/>
    </source>
</evidence>
<reference evidence="8 9" key="1">
    <citation type="submission" date="2018-03" db="EMBL/GenBank/DDBJ databases">
        <title>Bioinformatic expansion and discovery of thiopeptide antibiotics.</title>
        <authorList>
            <person name="Schwalen C.J."/>
            <person name="Hudson G.A."/>
            <person name="Mitchell D.A."/>
        </authorList>
    </citation>
    <scope>NUCLEOTIDE SEQUENCE [LARGE SCALE GENOMIC DNA]</scope>
    <source>
        <strain evidence="8 9">NRRL 8041</strain>
    </source>
</reference>
<evidence type="ECO:0000256" key="5">
    <source>
        <dbReference type="ARBA" id="ARBA00023136"/>
    </source>
</evidence>
<evidence type="ECO:0000259" key="7">
    <source>
        <dbReference type="Pfam" id="PF12698"/>
    </source>
</evidence>
<evidence type="ECO:0000256" key="6">
    <source>
        <dbReference type="SAM" id="Phobius"/>
    </source>
</evidence>
<protein>
    <submittedName>
        <fullName evidence="8">ABC transporter permease</fullName>
    </submittedName>
</protein>
<name>A0A318NPV7_9ACTN</name>
<dbReference type="GO" id="GO:0140359">
    <property type="term" value="F:ABC-type transporter activity"/>
    <property type="evidence" value="ECO:0007669"/>
    <property type="project" value="InterPro"/>
</dbReference>
<proteinExistence type="predicted"/>
<organism evidence="8 9">
    <name type="scientific">Micromonospora arborensis</name>
    <dbReference type="NCBI Taxonomy" id="2116518"/>
    <lineage>
        <taxon>Bacteria</taxon>
        <taxon>Bacillati</taxon>
        <taxon>Actinomycetota</taxon>
        <taxon>Actinomycetes</taxon>
        <taxon>Micromonosporales</taxon>
        <taxon>Micromonosporaceae</taxon>
        <taxon>Micromonospora</taxon>
    </lineage>
</organism>
<feature type="domain" description="ABC-2 type transporter transmembrane" evidence="7">
    <location>
        <begin position="24"/>
        <end position="349"/>
    </location>
</feature>
<feature type="transmembrane region" description="Helical" evidence="6">
    <location>
        <begin position="281"/>
        <end position="301"/>
    </location>
</feature>
<dbReference type="OrthoDB" id="5169375at2"/>
<keyword evidence="9" id="KW-1185">Reference proteome</keyword>
<keyword evidence="4 6" id="KW-1133">Transmembrane helix</keyword>
<dbReference type="InterPro" id="IPR013525">
    <property type="entry name" value="ABC2_TM"/>
</dbReference>
<dbReference type="Gene3D" id="3.40.1710.10">
    <property type="entry name" value="abc type-2 transporter like domain"/>
    <property type="match status" value="1"/>
</dbReference>
<evidence type="ECO:0000256" key="1">
    <source>
        <dbReference type="ARBA" id="ARBA00004651"/>
    </source>
</evidence>
<dbReference type="PANTHER" id="PTHR30294:SF29">
    <property type="entry name" value="MULTIDRUG ABC TRANSPORTER PERMEASE YBHS-RELATED"/>
    <property type="match status" value="1"/>
</dbReference>
<feature type="transmembrane region" description="Helical" evidence="6">
    <location>
        <begin position="202"/>
        <end position="229"/>
    </location>
</feature>